<protein>
    <submittedName>
        <fullName evidence="1">Uncharacterized protein</fullName>
    </submittedName>
</protein>
<dbReference type="EMBL" id="JASJQH010003683">
    <property type="protein sequence ID" value="KAK9759544.1"/>
    <property type="molecule type" value="Genomic_DNA"/>
</dbReference>
<name>A0ABR2WDF9_9FUNG</name>
<dbReference type="Proteomes" id="UP001479436">
    <property type="component" value="Unassembled WGS sequence"/>
</dbReference>
<organism evidence="1 2">
    <name type="scientific">Basidiobolus ranarum</name>
    <dbReference type="NCBI Taxonomy" id="34480"/>
    <lineage>
        <taxon>Eukaryota</taxon>
        <taxon>Fungi</taxon>
        <taxon>Fungi incertae sedis</taxon>
        <taxon>Zoopagomycota</taxon>
        <taxon>Entomophthoromycotina</taxon>
        <taxon>Basidiobolomycetes</taxon>
        <taxon>Basidiobolales</taxon>
        <taxon>Basidiobolaceae</taxon>
        <taxon>Basidiobolus</taxon>
    </lineage>
</organism>
<accession>A0ABR2WDF9</accession>
<reference evidence="1 2" key="1">
    <citation type="submission" date="2023-04" db="EMBL/GenBank/DDBJ databases">
        <title>Genome of Basidiobolus ranarum AG-B5.</title>
        <authorList>
            <person name="Stajich J.E."/>
            <person name="Carter-House D."/>
            <person name="Gryganskyi A."/>
        </authorList>
    </citation>
    <scope>NUCLEOTIDE SEQUENCE [LARGE SCALE GENOMIC DNA]</scope>
    <source>
        <strain evidence="1 2">AG-B5</strain>
    </source>
</reference>
<sequence length="237" mass="27070">MIFQSDAKFYFPKTVPTIEGDTLNVEELAAKYNLILLTLKAPGCPICPHLLILLNFLGLNSASTEGTLEDPFERTRICISKEDLKFNRTLLRTDSYFLVLCPGSVSQLVELRENTNFREHSFILDTELTLSRSIGLCMATSHIWPAILHIQPYTLKISPIKFGREAGFYGHHSLISFLSATRFEAEVRSLRTIYHADKMMDNLGKLVERTPIFVTKSFILPIEILDRMFKYLDFATL</sequence>
<proteinExistence type="predicted"/>
<keyword evidence="2" id="KW-1185">Reference proteome</keyword>
<gene>
    <name evidence="1" type="ORF">K7432_017363</name>
</gene>
<feature type="non-terminal residue" evidence="1">
    <location>
        <position position="237"/>
    </location>
</feature>
<evidence type="ECO:0000313" key="1">
    <source>
        <dbReference type="EMBL" id="KAK9759544.1"/>
    </source>
</evidence>
<evidence type="ECO:0000313" key="2">
    <source>
        <dbReference type="Proteomes" id="UP001479436"/>
    </source>
</evidence>
<comment type="caution">
    <text evidence="1">The sequence shown here is derived from an EMBL/GenBank/DDBJ whole genome shotgun (WGS) entry which is preliminary data.</text>
</comment>